<dbReference type="AlphaFoldDB" id="A0A0F9V1A1"/>
<dbReference type="Gene3D" id="1.10.8.60">
    <property type="match status" value="1"/>
</dbReference>
<feature type="compositionally biased region" description="Basic and acidic residues" evidence="8">
    <location>
        <begin position="503"/>
        <end position="516"/>
    </location>
</feature>
<dbReference type="PANTHER" id="PTHR42960">
    <property type="entry name" value="YCF46 PROTEIN"/>
    <property type="match status" value="1"/>
</dbReference>
<keyword evidence="5" id="KW-0067">ATP-binding</keyword>
<dbReference type="GO" id="GO:0009507">
    <property type="term" value="C:chloroplast"/>
    <property type="evidence" value="ECO:0007669"/>
    <property type="project" value="UniProtKB-SubCell"/>
</dbReference>
<organism evidence="10">
    <name type="scientific">marine sediment metagenome</name>
    <dbReference type="NCBI Taxonomy" id="412755"/>
    <lineage>
        <taxon>unclassified sequences</taxon>
        <taxon>metagenomes</taxon>
        <taxon>ecological metagenomes</taxon>
    </lineage>
</organism>
<evidence type="ECO:0000256" key="7">
    <source>
        <dbReference type="ARBA" id="ARBA00040480"/>
    </source>
</evidence>
<comment type="caution">
    <text evidence="10">The sequence shown here is derived from an EMBL/GenBank/DDBJ whole genome shotgun (WGS) entry which is preliminary data.</text>
</comment>
<dbReference type="SUPFAM" id="SSF52540">
    <property type="entry name" value="P-loop containing nucleoside triphosphate hydrolases"/>
    <property type="match status" value="1"/>
</dbReference>
<name>A0A0F9V1A1_9ZZZZ</name>
<evidence type="ECO:0000259" key="9">
    <source>
        <dbReference type="SMART" id="SM00382"/>
    </source>
</evidence>
<protein>
    <recommendedName>
        <fullName evidence="7">Uncharacterized AAA domain-containing protein ycf46</fullName>
    </recommendedName>
</protein>
<dbReference type="PANTHER" id="PTHR42960:SF1">
    <property type="entry name" value="YCF46 PROTEIN"/>
    <property type="match status" value="1"/>
</dbReference>
<gene>
    <name evidence="10" type="ORF">LCGC14_0142650</name>
</gene>
<keyword evidence="4" id="KW-0547">Nucleotide-binding</keyword>
<dbReference type="InterPro" id="IPR003959">
    <property type="entry name" value="ATPase_AAA_core"/>
</dbReference>
<sequence>MGNFKEDLIDYILSGHALLNVDTFEKDRAIAEIAEAAAEIDRKVFVWSISQGWIDEGGIAVSGAPKSKVPVEDHLPAILGFPEKTVCVLRDFGLYLQQGKYSKHDMAIGYLDDLRKIISSVEQTIVFVGPDFHVPKQLLHDITTIEFSLPDKKQIAERISYVCRSVETEDGGKFEPDPEILPQIIDACQGMITQQVADRVALALRKHKDLNVDAVQTIIREKAAIIRASGLLTYIEPPEGGLDSVGGYEALKQHIRLDQPCFTQEARDFGIEFPKGLMLVGIPGCGKTLLSLAVASELGLPLISLDVGSIMNKYVGESESNMRDAIRMLETIAPCVLVLDEIEKGFGGTGDSDGGSSRRVFGIFLKWLNDKTSPVYVIATANQVQSLPPEFCRKGRFDEIFGLDLPSEGERQEIFNIHLSKRNKISKDLDITKLAIATPGCTGADIEQIVKVSLKIAFGNDKKLKQKHLIQAIGEIIPLSVTESDRIGSIRMWCKKHAKPANPHKENPQPKAEGRKIVLSNGDPNSN</sequence>
<evidence type="ECO:0000256" key="4">
    <source>
        <dbReference type="ARBA" id="ARBA00022741"/>
    </source>
</evidence>
<evidence type="ECO:0000256" key="3">
    <source>
        <dbReference type="ARBA" id="ARBA00022640"/>
    </source>
</evidence>
<evidence type="ECO:0000256" key="1">
    <source>
        <dbReference type="ARBA" id="ARBA00004229"/>
    </source>
</evidence>
<comment type="similarity">
    <text evidence="6">Belongs to the AAA ATPase family. Highly divergent.</text>
</comment>
<dbReference type="SMART" id="SM00382">
    <property type="entry name" value="AAA"/>
    <property type="match status" value="1"/>
</dbReference>
<evidence type="ECO:0000313" key="10">
    <source>
        <dbReference type="EMBL" id="KKN99020.1"/>
    </source>
</evidence>
<evidence type="ECO:0000256" key="2">
    <source>
        <dbReference type="ARBA" id="ARBA00022528"/>
    </source>
</evidence>
<proteinExistence type="inferred from homology"/>
<dbReference type="GO" id="GO:0016887">
    <property type="term" value="F:ATP hydrolysis activity"/>
    <property type="evidence" value="ECO:0007669"/>
    <property type="project" value="InterPro"/>
</dbReference>
<accession>A0A0F9V1A1</accession>
<keyword evidence="2" id="KW-0150">Chloroplast</keyword>
<dbReference type="EMBL" id="LAZR01000049">
    <property type="protein sequence ID" value="KKN99020.1"/>
    <property type="molecule type" value="Genomic_DNA"/>
</dbReference>
<evidence type="ECO:0000256" key="6">
    <source>
        <dbReference type="ARBA" id="ARBA00038088"/>
    </source>
</evidence>
<dbReference type="InterPro" id="IPR052381">
    <property type="entry name" value="AAA_domain_protein"/>
</dbReference>
<evidence type="ECO:0000256" key="8">
    <source>
        <dbReference type="SAM" id="MobiDB-lite"/>
    </source>
</evidence>
<dbReference type="InterPro" id="IPR027417">
    <property type="entry name" value="P-loop_NTPase"/>
</dbReference>
<feature type="domain" description="AAA+ ATPase" evidence="9">
    <location>
        <begin position="273"/>
        <end position="407"/>
    </location>
</feature>
<dbReference type="Gene3D" id="3.40.50.300">
    <property type="entry name" value="P-loop containing nucleotide triphosphate hydrolases"/>
    <property type="match status" value="1"/>
</dbReference>
<dbReference type="InterPro" id="IPR003593">
    <property type="entry name" value="AAA+_ATPase"/>
</dbReference>
<comment type="subcellular location">
    <subcellularLocation>
        <location evidence="1">Plastid</location>
        <location evidence="1">Chloroplast</location>
    </subcellularLocation>
</comment>
<feature type="region of interest" description="Disordered" evidence="8">
    <location>
        <begin position="497"/>
        <end position="527"/>
    </location>
</feature>
<evidence type="ECO:0000256" key="5">
    <source>
        <dbReference type="ARBA" id="ARBA00022840"/>
    </source>
</evidence>
<reference evidence="10" key="1">
    <citation type="journal article" date="2015" name="Nature">
        <title>Complex archaea that bridge the gap between prokaryotes and eukaryotes.</title>
        <authorList>
            <person name="Spang A."/>
            <person name="Saw J.H."/>
            <person name="Jorgensen S.L."/>
            <person name="Zaremba-Niedzwiedzka K."/>
            <person name="Martijn J."/>
            <person name="Lind A.E."/>
            <person name="van Eijk R."/>
            <person name="Schleper C."/>
            <person name="Guy L."/>
            <person name="Ettema T.J."/>
        </authorList>
    </citation>
    <scope>NUCLEOTIDE SEQUENCE</scope>
</reference>
<dbReference type="Pfam" id="PF00004">
    <property type="entry name" value="AAA"/>
    <property type="match status" value="1"/>
</dbReference>
<keyword evidence="3" id="KW-0934">Plastid</keyword>
<dbReference type="GO" id="GO:0005524">
    <property type="term" value="F:ATP binding"/>
    <property type="evidence" value="ECO:0007669"/>
    <property type="project" value="UniProtKB-KW"/>
</dbReference>